<keyword evidence="6 11" id="KW-0472">Membrane</keyword>
<keyword evidence="4 11" id="KW-0812">Transmembrane</keyword>
<dbReference type="InterPro" id="IPR004835">
    <property type="entry name" value="Chitin_synth"/>
</dbReference>
<comment type="function">
    <text evidence="9">Polymerizes chitin, a structural polymer of the cell wall and septum, by transferring the sugar moiety of UDP-GlcNAc to the non-reducing end of the growing chitin polymer.</text>
</comment>
<evidence type="ECO:0000256" key="3">
    <source>
        <dbReference type="ARBA" id="ARBA00022676"/>
    </source>
</evidence>
<feature type="domain" description="Chitin synthase N-terminal" evidence="12">
    <location>
        <begin position="303"/>
        <end position="369"/>
    </location>
</feature>
<dbReference type="GO" id="GO:0030428">
    <property type="term" value="C:cell septum"/>
    <property type="evidence" value="ECO:0007669"/>
    <property type="project" value="TreeGrafter"/>
</dbReference>
<feature type="region of interest" description="Disordered" evidence="10">
    <location>
        <begin position="1"/>
        <end position="29"/>
    </location>
</feature>
<evidence type="ECO:0000259" key="12">
    <source>
        <dbReference type="Pfam" id="PF08407"/>
    </source>
</evidence>
<comment type="subcellular location">
    <subcellularLocation>
        <location evidence="1">Cytoplasmic vesicle membrane</location>
        <topology evidence="1">Multi-pass membrane protein</topology>
    </subcellularLocation>
</comment>
<feature type="region of interest" description="Disordered" evidence="10">
    <location>
        <begin position="158"/>
        <end position="200"/>
    </location>
</feature>
<dbReference type="InterPro" id="IPR013616">
    <property type="entry name" value="Chitin_synth_N"/>
</dbReference>
<dbReference type="PANTHER" id="PTHR22914:SF38">
    <property type="entry name" value="CHITIN SYNTHASE 2"/>
    <property type="match status" value="1"/>
</dbReference>
<evidence type="ECO:0000313" key="13">
    <source>
        <dbReference type="EMBL" id="CDU24095.1"/>
    </source>
</evidence>
<gene>
    <name evidence="13" type="ORF">SPSC_02724</name>
</gene>
<dbReference type="Pfam" id="PF01644">
    <property type="entry name" value="Chitin_synth_1"/>
    <property type="match status" value="1"/>
</dbReference>
<dbReference type="GO" id="GO:0071944">
    <property type="term" value="C:cell periphery"/>
    <property type="evidence" value="ECO:0007669"/>
    <property type="project" value="TreeGrafter"/>
</dbReference>
<feature type="transmembrane region" description="Helical" evidence="11">
    <location>
        <begin position="1000"/>
        <end position="1025"/>
    </location>
</feature>
<dbReference type="CDD" id="cd04190">
    <property type="entry name" value="Chitin_synth_C"/>
    <property type="match status" value="1"/>
</dbReference>
<evidence type="ECO:0000256" key="5">
    <source>
        <dbReference type="ARBA" id="ARBA00022989"/>
    </source>
</evidence>
<sequence>MAYYSRPASAAGGHAQDDQDQYPYYPDPDLIVGSGANASFVNPYEAASSTSHASPFSDAHAAAAGAGPASILPLSHQQRMSSLQQPMSITIDPNQQSHMPPLSESFYSQAAYALASPPPAAVSPAGHLAPLPEYSQAQMPGSTDGGYTYYNQSAAGHYSSLGHGEGDDDEDDDDDDDDDDAETKYSPGSVYDEKHEYTRPGSAAAGTSLFTRAGGAAYLTSPYAQVAGNDEDDAEQDPYSALTRETAFGGSATHNAAGSADGGAYDPNYAYADPPTGQFGDNHFDTQHFGPAPARGAQLRRHKTKKNVRLTKGNLILDCPVPTKLQTFLTRRAEDEFTTMRYSAVTCDPDDFAAESFTLRPALYGRHTELFIAITMYNEDEVLFCRTFHGVMKNIAHLCSRNKSRTWGKEGWKKVVVAIISDGRKKIHPRVLDCLAALGVYQDGVAKNMVDGKEVQAHLYEYTTQLSINSNLQFKGAERGLVPMQIIFCLKEKNAKKINSHRWFFNAFCPILQPNVTILLDVGTRPENKSIYYLWKSFDLNSNVAGACGEICAETKGKWGVGPLLLNPLVAAQNFEYKISNILDKTTESVMGYISVLPGAFSAYRYIALQNDEFGHGPLASYFKGENLLGADADVFTSNMYLAEDRILCFELAAKRGHGWVLKYVKSARGVTDVPEGLPEFISQRRRWLNGSFFAAVYALYHTAQFVRSGHNVWRKTLLVFESFYSFINMCFAWFGLANYYIFFRILTTSLEDPTFKLHGIGVFNVFMQYIYLGTVVASFIFAMGNRPQGSKWKYWTAVVIFALLTVYMMVAAVLCLSKVVARVEHDAIYAQMVVSLLATYGVYLISSLLACDPLHLVTSFVQYLLLAPTYINILNIYAFCNLHDFSWGTKGDTTVSKDLGTVVSTGKGTVEITLPTAQADIDTAYDDALNNLRTRPMIIRGDASNEEKAARQMDYYKNIRTNVVLAWALSNGVVAAFILNGEASSTFDSGSGVTRTKVYMVLVLVFVAGMACIRFIGSTLYLTIRLING</sequence>
<feature type="transmembrane region" description="Helical" evidence="11">
    <location>
        <begin position="724"/>
        <end position="743"/>
    </location>
</feature>
<dbReference type="GO" id="GO:0004100">
    <property type="term" value="F:chitin synthase activity"/>
    <property type="evidence" value="ECO:0007669"/>
    <property type="project" value="UniProtKB-EC"/>
</dbReference>
<feature type="transmembrane region" description="Helical" evidence="11">
    <location>
        <begin position="795"/>
        <end position="817"/>
    </location>
</feature>
<protein>
    <recommendedName>
        <fullName evidence="2">chitin synthase</fullName>
        <ecNumber evidence="2">2.4.1.16</ecNumber>
    </recommendedName>
</protein>
<dbReference type="GO" id="GO:0030659">
    <property type="term" value="C:cytoplasmic vesicle membrane"/>
    <property type="evidence" value="ECO:0007669"/>
    <property type="project" value="UniProtKB-SubCell"/>
</dbReference>
<name>A0A127ZDK7_9BASI</name>
<feature type="transmembrane region" description="Helical" evidence="11">
    <location>
        <begin position="861"/>
        <end position="881"/>
    </location>
</feature>
<dbReference type="Pfam" id="PF08407">
    <property type="entry name" value="Chitin_synth_1N"/>
    <property type="match status" value="1"/>
</dbReference>
<dbReference type="GO" id="GO:0071555">
    <property type="term" value="P:cell wall organization"/>
    <property type="evidence" value="ECO:0007669"/>
    <property type="project" value="UniProtKB-KW"/>
</dbReference>
<keyword evidence="3" id="KW-0328">Glycosyltransferase</keyword>
<feature type="compositionally biased region" description="Acidic residues" evidence="10">
    <location>
        <begin position="166"/>
        <end position="181"/>
    </location>
</feature>
<keyword evidence="5 11" id="KW-1133">Transmembrane helix</keyword>
<keyword evidence="3" id="KW-0808">Transferase</keyword>
<feature type="transmembrane region" description="Helical" evidence="11">
    <location>
        <begin position="829"/>
        <end position="849"/>
    </location>
</feature>
<proteinExistence type="predicted"/>
<keyword evidence="8" id="KW-0968">Cytoplasmic vesicle</keyword>
<keyword evidence="7" id="KW-0961">Cell wall biogenesis/degradation</keyword>
<evidence type="ECO:0000256" key="2">
    <source>
        <dbReference type="ARBA" id="ARBA00012543"/>
    </source>
</evidence>
<evidence type="ECO:0000256" key="11">
    <source>
        <dbReference type="SAM" id="Phobius"/>
    </source>
</evidence>
<dbReference type="OrthoDB" id="26569at2759"/>
<dbReference type="EMBL" id="LK056664">
    <property type="protein sequence ID" value="CDU24095.1"/>
    <property type="molecule type" value="Genomic_DNA"/>
</dbReference>
<evidence type="ECO:0000256" key="8">
    <source>
        <dbReference type="ARBA" id="ARBA00023329"/>
    </source>
</evidence>
<feature type="region of interest" description="Disordered" evidence="10">
    <location>
        <begin position="267"/>
        <end position="304"/>
    </location>
</feature>
<feature type="transmembrane region" description="Helical" evidence="11">
    <location>
        <begin position="962"/>
        <end position="980"/>
    </location>
</feature>
<dbReference type="InterPro" id="IPR029044">
    <property type="entry name" value="Nucleotide-diphossugar_trans"/>
</dbReference>
<dbReference type="AlphaFoldDB" id="A0A127ZDK7"/>
<evidence type="ECO:0000256" key="7">
    <source>
        <dbReference type="ARBA" id="ARBA00023316"/>
    </source>
</evidence>
<organism evidence="13">
    <name type="scientific">Sporisorium scitamineum</name>
    <dbReference type="NCBI Taxonomy" id="49012"/>
    <lineage>
        <taxon>Eukaryota</taxon>
        <taxon>Fungi</taxon>
        <taxon>Dikarya</taxon>
        <taxon>Basidiomycota</taxon>
        <taxon>Ustilaginomycotina</taxon>
        <taxon>Ustilaginomycetes</taxon>
        <taxon>Ustilaginales</taxon>
        <taxon>Ustilaginaceae</taxon>
        <taxon>Sporisorium</taxon>
    </lineage>
</organism>
<evidence type="ECO:0000256" key="6">
    <source>
        <dbReference type="ARBA" id="ARBA00023136"/>
    </source>
</evidence>
<evidence type="ECO:0000256" key="1">
    <source>
        <dbReference type="ARBA" id="ARBA00004439"/>
    </source>
</evidence>
<dbReference type="PANTHER" id="PTHR22914">
    <property type="entry name" value="CHITIN SYNTHASE"/>
    <property type="match status" value="1"/>
</dbReference>
<accession>A0A127ZDK7</accession>
<dbReference type="SUPFAM" id="SSF53448">
    <property type="entry name" value="Nucleotide-diphospho-sugar transferases"/>
    <property type="match status" value="1"/>
</dbReference>
<evidence type="ECO:0000256" key="4">
    <source>
        <dbReference type="ARBA" id="ARBA00022692"/>
    </source>
</evidence>
<feature type="transmembrane region" description="Helical" evidence="11">
    <location>
        <begin position="763"/>
        <end position="783"/>
    </location>
</feature>
<dbReference type="EC" id="2.4.1.16" evidence="2"/>
<dbReference type="GO" id="GO:0006031">
    <property type="term" value="P:chitin biosynthetic process"/>
    <property type="evidence" value="ECO:0007669"/>
    <property type="project" value="TreeGrafter"/>
</dbReference>
<evidence type="ECO:0000256" key="10">
    <source>
        <dbReference type="SAM" id="MobiDB-lite"/>
    </source>
</evidence>
<reference evidence="13" key="1">
    <citation type="submission" date="2014-06" db="EMBL/GenBank/DDBJ databases">
        <authorList>
            <person name="Ju J."/>
            <person name="Zhang J."/>
        </authorList>
    </citation>
    <scope>NUCLEOTIDE SEQUENCE</scope>
    <source>
        <strain evidence="13">SscI8</strain>
    </source>
</reference>
<evidence type="ECO:0000256" key="9">
    <source>
        <dbReference type="ARBA" id="ARBA00024009"/>
    </source>
</evidence>